<name>A0A2Z4Y5F3_SUMC1</name>
<dbReference type="Proteomes" id="UP000262583">
    <property type="component" value="Chromosome"/>
</dbReference>
<dbReference type="KEGG" id="schv:BRCON_1165"/>
<keyword evidence="1" id="KW-0812">Transmembrane</keyword>
<gene>
    <name evidence="2" type="ORF">BRCON_1165</name>
</gene>
<evidence type="ECO:0000313" key="2">
    <source>
        <dbReference type="EMBL" id="AXA35942.1"/>
    </source>
</evidence>
<reference evidence="2 3" key="1">
    <citation type="submission" date="2018-05" db="EMBL/GenBank/DDBJ databases">
        <title>A metagenomic window into the 2 km-deep terrestrial subsurface aquifer revealed taxonomically and functionally diverse microbial community comprising novel uncultured bacterial lineages.</title>
        <authorList>
            <person name="Kadnikov V.V."/>
            <person name="Mardanov A.V."/>
            <person name="Beletsky A.V."/>
            <person name="Banks D."/>
            <person name="Pimenov N.V."/>
            <person name="Frank Y.A."/>
            <person name="Karnachuk O.V."/>
            <person name="Ravin N.V."/>
        </authorList>
    </citation>
    <scope>NUCLEOTIDE SEQUENCE [LARGE SCALE GENOMIC DNA]</scope>
    <source>
        <strain evidence="2">BY</strain>
    </source>
</reference>
<evidence type="ECO:0000313" key="3">
    <source>
        <dbReference type="Proteomes" id="UP000262583"/>
    </source>
</evidence>
<organism evidence="2 3">
    <name type="scientific">Sumerlaea chitinivorans</name>
    <dbReference type="NCBI Taxonomy" id="2250252"/>
    <lineage>
        <taxon>Bacteria</taxon>
        <taxon>Candidatus Sumerlaeota</taxon>
        <taxon>Candidatus Sumerlaeia</taxon>
        <taxon>Candidatus Sumerlaeales</taxon>
        <taxon>Candidatus Sumerlaeaceae</taxon>
        <taxon>Candidatus Sumerlaea</taxon>
    </lineage>
</organism>
<dbReference type="AlphaFoldDB" id="A0A2Z4Y5F3"/>
<proteinExistence type="predicted"/>
<evidence type="ECO:0000256" key="1">
    <source>
        <dbReference type="SAM" id="Phobius"/>
    </source>
</evidence>
<sequence length="83" mass="9954">MGSQEDSALRRFFRRWKQLGMQIGEWVSVGFFVVLYIVVFAPVAMCAKLARKRFLPHFPPDAPTFFLRKEKIEPTLEYMRRQW</sequence>
<keyword evidence="1" id="KW-1133">Transmembrane helix</keyword>
<accession>A0A2Z4Y5F3</accession>
<protein>
    <submittedName>
        <fullName evidence="2">Uncharacterized protein</fullName>
    </submittedName>
</protein>
<keyword evidence="1" id="KW-0472">Membrane</keyword>
<dbReference type="EMBL" id="CP030759">
    <property type="protein sequence ID" value="AXA35942.1"/>
    <property type="molecule type" value="Genomic_DNA"/>
</dbReference>
<feature type="transmembrane region" description="Helical" evidence="1">
    <location>
        <begin position="26"/>
        <end position="47"/>
    </location>
</feature>